<dbReference type="Pfam" id="PF12974">
    <property type="entry name" value="Phosphonate-bd"/>
    <property type="match status" value="1"/>
</dbReference>
<accession>A0A2I7M4D8</accession>
<dbReference type="PANTHER" id="PTHR35841:SF1">
    <property type="entry name" value="PHOSPHONATES-BINDING PERIPLASMIC PROTEIN"/>
    <property type="match status" value="1"/>
</dbReference>
<dbReference type="AlphaFoldDB" id="A0A2I7M4D8"/>
<keyword evidence="4" id="KW-1185">Reference proteome</keyword>
<name>A0A2I7M4D8_9RHOB</name>
<dbReference type="EMBL" id="CP010726">
    <property type="protein sequence ID" value="AUR01255.1"/>
    <property type="molecule type" value="Genomic_DNA"/>
</dbReference>
<dbReference type="EMBL" id="CP010706">
    <property type="protein sequence ID" value="AUQ96743.1"/>
    <property type="molecule type" value="Genomic_DNA"/>
</dbReference>
<sequence>MRGFTEPAVSGFRLEKMMPIAWKYHCGPTGVMRLWSMICVCLLVLMAPMAARADITLTFGTYAADKPTVTVKKYRPFLTFLSNRLGEALGEKVVIRMTVAKEYQEGIDQLASGEVDFARFGPASYVHVMKQNPGIQIVAMESKKGRKRFKGVIVVHRDSAITELSDLAGLSFAFGDELSTIGRYLAQSHLLEAGIDSGDLHTYDYLGRHDLVGEAVGAGKFTAGALKESTYKKLIAKGVPIRVLASFDNVTKPWLASSDLPENVLLAMREIMLSSENEEIVRRVSKNGFLQGSDSDYDLIRDAMEQSQAF</sequence>
<geneLocation type="plasmid" evidence="3">
    <name>pp88_a</name>
</geneLocation>
<proteinExistence type="predicted"/>
<evidence type="ECO:0000313" key="3">
    <source>
        <dbReference type="Proteomes" id="UP000236447"/>
    </source>
</evidence>
<keyword evidence="2" id="KW-0614">Plasmid</keyword>
<evidence type="ECO:0000313" key="1">
    <source>
        <dbReference type="EMBL" id="AUQ96743.1"/>
    </source>
</evidence>
<geneLocation type="plasmid" evidence="1 4">
    <name>pP66_a</name>
</geneLocation>
<evidence type="ECO:0000313" key="2">
    <source>
        <dbReference type="EMBL" id="AUR01255.1"/>
    </source>
</evidence>
<geneLocation type="plasmid" evidence="2">
    <name>pP88_a</name>
</geneLocation>
<dbReference type="Proteomes" id="UP000236536">
    <property type="component" value="Plasmid pP66_a"/>
</dbReference>
<dbReference type="Gene3D" id="3.40.190.10">
    <property type="entry name" value="Periplasmic binding protein-like II"/>
    <property type="match status" value="2"/>
</dbReference>
<dbReference type="PANTHER" id="PTHR35841">
    <property type="entry name" value="PHOSPHONATES-BINDING PERIPLASMIC PROTEIN"/>
    <property type="match status" value="1"/>
</dbReference>
<protein>
    <submittedName>
        <fullName evidence="2">ABC-type phosphate/phosphonate transport system, periplasmic component</fullName>
    </submittedName>
</protein>
<dbReference type="Proteomes" id="UP000236447">
    <property type="component" value="Plasmid pP88_a"/>
</dbReference>
<dbReference type="RefSeq" id="WP_421666709.1">
    <property type="nucleotide sequence ID" value="NZ_CANLFJ010000006.1"/>
</dbReference>
<reference evidence="3 4" key="2">
    <citation type="journal article" date="2017" name="Genome Biol. Evol.">
        <title>Trajectories and Drivers of Genome Evolution in Surface-Associated Marine Phaeobacter.</title>
        <authorList>
            <person name="Freese H.M."/>
            <person name="Sikorski J."/>
            <person name="Bunk B."/>
            <person name="Scheuner C."/>
            <person name="Meier-Kolthoff J.P."/>
            <person name="Sproer C."/>
            <person name="Gram L."/>
            <person name="Overmann J."/>
        </authorList>
    </citation>
    <scope>NUCLEOTIDE SEQUENCE [LARGE SCALE GENOMIC DNA]</scope>
    <source>
        <strain evidence="1 4">P66</strain>
        <strain evidence="2 3">P88</strain>
        <plasmid evidence="1 4">pP66_a</plasmid>
        <plasmid evidence="2">pP88_a</plasmid>
        <plasmid evidence="3">pp88_a</plasmid>
    </source>
</reference>
<reference evidence="1 4" key="3">
    <citation type="journal article" date="2017" name="Int. J. Syst. Evol. Microbiol.">
        <title>Adaptation of Surface-Associated Bacteria to the Open Ocean: A Genomically Distinct Subpopulation of Phaeobacter gallaeciensis Colonizes Pacific Mesozooplankton.</title>
        <authorList>
            <person name="Freese H.M."/>
            <person name="Methner A."/>
            <person name="Overmann J."/>
        </authorList>
    </citation>
    <scope>NUCLEOTIDE SEQUENCE [LARGE SCALE GENOMIC DNA]</scope>
    <source>
        <strain evidence="1 4">P66</strain>
        <plasmid evidence="1 4">pP66_a</plasmid>
    </source>
</reference>
<dbReference type="SUPFAM" id="SSF53850">
    <property type="entry name" value="Periplasmic binding protein-like II"/>
    <property type="match status" value="1"/>
</dbReference>
<evidence type="ECO:0000313" key="4">
    <source>
        <dbReference type="Proteomes" id="UP000236536"/>
    </source>
</evidence>
<reference evidence="2 3" key="1">
    <citation type="journal article" date="2017" name="Front. Microbiol.">
        <title>Phaeobacter piscinae sp. nov., a species of the Roseobacter group and potential aquaculture probiont.</title>
        <authorList>
            <person name="Sonnenschein E.C."/>
            <person name="Phippen C.B.W."/>
            <person name="Nielsen K.F."/>
            <person name="Mateiu R.V."/>
            <person name="Melchiorsen J."/>
            <person name="Gram L."/>
            <person name="Overmann J."/>
            <person name="Freese H.M."/>
        </authorList>
    </citation>
    <scope>NUCLEOTIDE SEQUENCE [LARGE SCALE GENOMIC DNA]</scope>
    <source>
        <strain evidence="2 3">P88</strain>
        <plasmid evidence="2">pP88_a</plasmid>
        <plasmid evidence="3">pp88_a</plasmid>
    </source>
</reference>
<organism evidence="2 3">
    <name type="scientific">Phaeobacter inhibens</name>
    <dbReference type="NCBI Taxonomy" id="221822"/>
    <lineage>
        <taxon>Bacteria</taxon>
        <taxon>Pseudomonadati</taxon>
        <taxon>Pseudomonadota</taxon>
        <taxon>Alphaproteobacteria</taxon>
        <taxon>Rhodobacterales</taxon>
        <taxon>Roseobacteraceae</taxon>
        <taxon>Phaeobacter</taxon>
    </lineage>
</organism>
<gene>
    <name evidence="1" type="ORF">PhaeoP66_04017</name>
    <name evidence="2" type="ORF">PhaeoP88_03943</name>
</gene>